<evidence type="ECO:0000313" key="1">
    <source>
        <dbReference type="EMBL" id="GIF06887.1"/>
    </source>
</evidence>
<dbReference type="RefSeq" id="WP_203682318.1">
    <property type="nucleotide sequence ID" value="NZ_BOMW01000042.1"/>
</dbReference>
<dbReference type="AlphaFoldDB" id="A0A919N9Q7"/>
<sequence>MTISVIIPTCHRSALLAEALRGLIRTTRDGAPQGFHSIGVRTPLPDQSVDVVLNTAGLRGLWHRWNLDVLAEARRIGREARALGLDV</sequence>
<comment type="caution">
    <text evidence="1">The sequence shown here is derived from an EMBL/GenBank/DDBJ whole genome shotgun (WGS) entry which is preliminary data.</text>
</comment>
<accession>A0A919N9Q7</accession>
<dbReference type="Proteomes" id="UP000629619">
    <property type="component" value="Unassembled WGS sequence"/>
</dbReference>
<organism evidence="1 2">
    <name type="scientific">Actinoplanes siamensis</name>
    <dbReference type="NCBI Taxonomy" id="1223317"/>
    <lineage>
        <taxon>Bacteria</taxon>
        <taxon>Bacillati</taxon>
        <taxon>Actinomycetota</taxon>
        <taxon>Actinomycetes</taxon>
        <taxon>Micromonosporales</taxon>
        <taxon>Micromonosporaceae</taxon>
        <taxon>Actinoplanes</taxon>
    </lineage>
</organism>
<name>A0A919N9Q7_9ACTN</name>
<keyword evidence="2" id="KW-1185">Reference proteome</keyword>
<protein>
    <submittedName>
        <fullName evidence="1">Uncharacterized protein</fullName>
    </submittedName>
</protein>
<reference evidence="1" key="1">
    <citation type="submission" date="2021-01" db="EMBL/GenBank/DDBJ databases">
        <title>Whole genome shotgun sequence of Actinoplanes siamensis NBRC 109076.</title>
        <authorList>
            <person name="Komaki H."/>
            <person name="Tamura T."/>
        </authorList>
    </citation>
    <scope>NUCLEOTIDE SEQUENCE</scope>
    <source>
        <strain evidence="1">NBRC 109076</strain>
    </source>
</reference>
<dbReference type="EMBL" id="BOMW01000042">
    <property type="protein sequence ID" value="GIF06887.1"/>
    <property type="molecule type" value="Genomic_DNA"/>
</dbReference>
<gene>
    <name evidence="1" type="ORF">Asi03nite_44250</name>
</gene>
<proteinExistence type="predicted"/>
<evidence type="ECO:0000313" key="2">
    <source>
        <dbReference type="Proteomes" id="UP000629619"/>
    </source>
</evidence>